<protein>
    <submittedName>
        <fullName evidence="4">Glycosyl transferase group 1</fullName>
    </submittedName>
</protein>
<keyword evidence="5" id="KW-1185">Reference proteome</keyword>
<evidence type="ECO:0000313" key="4">
    <source>
        <dbReference type="EMBL" id="AEI13951.1"/>
    </source>
</evidence>
<dbReference type="AlphaFoldDB" id="F8E827"/>
<dbReference type="OrthoDB" id="433681at2"/>
<dbReference type="SUPFAM" id="SSF53756">
    <property type="entry name" value="UDP-Glycosyltransferase/glycogen phosphorylase"/>
    <property type="match status" value="1"/>
</dbReference>
<dbReference type="Pfam" id="PF00534">
    <property type="entry name" value="Glycos_transf_1"/>
    <property type="match status" value="1"/>
</dbReference>
<evidence type="ECO:0000259" key="3">
    <source>
        <dbReference type="Pfam" id="PF13439"/>
    </source>
</evidence>
<sequence length="374" mass="43051">MKINLFVKYLDDKTGGEKIAYYFAEYLYKQKVPFTVYCGKIKTSNVPIFTENVKELGLVGLNRFTKYFSFHRKCDKIVKNSGDISFAFDRIVGCDIYRNGSGLHTDYLKTSIEHYPTSQKLLKKFKRTLAPINYYLKKVEDKLYESKKLGYVIVNSELIKTTLTNKFPFLEEKIEVVHNGIDKDKFNFDITLNKRNELKKQYKLYDSFVIGHASNNFERKGLRFIIQALAKLPEKFILVVAGSGSTGYYKELSKKCGVSDRVFFLGKIDDMTEFYPMLDLFCLPALYDPFPNVVPESLGMGIPVLCSKHIGSFEIIKNNKNGMVLNTISAEEIAISVKDCSKIRVQNFSQNVPGLNDMYDEYLKIIEKVSEDKR</sequence>
<dbReference type="RefSeq" id="WP_013885463.1">
    <property type="nucleotide sequence ID" value="NC_015672.1"/>
</dbReference>
<dbReference type="GO" id="GO:0016757">
    <property type="term" value="F:glycosyltransferase activity"/>
    <property type="evidence" value="ECO:0007669"/>
    <property type="project" value="InterPro"/>
</dbReference>
<dbReference type="Gene3D" id="3.40.50.2000">
    <property type="entry name" value="Glycogen Phosphorylase B"/>
    <property type="match status" value="2"/>
</dbReference>
<organism evidence="4 5">
    <name type="scientific">Flexistipes sinusarabici (strain ATCC 49648 / DSM 4947 / MAS 10)</name>
    <dbReference type="NCBI Taxonomy" id="717231"/>
    <lineage>
        <taxon>Bacteria</taxon>
        <taxon>Pseudomonadati</taxon>
        <taxon>Deferribacterota</taxon>
        <taxon>Deferribacteres</taxon>
        <taxon>Deferribacterales</taxon>
        <taxon>Flexistipitaceae</taxon>
        <taxon>Flexistipes</taxon>
    </lineage>
</organism>
<dbReference type="eggNOG" id="COG0438">
    <property type="taxonomic scope" value="Bacteria"/>
</dbReference>
<feature type="domain" description="Glycosyl transferase family 1" evidence="2">
    <location>
        <begin position="196"/>
        <end position="339"/>
    </location>
</feature>
<proteinExistence type="predicted"/>
<accession>F8E827</accession>
<dbReference type="InterPro" id="IPR028098">
    <property type="entry name" value="Glyco_trans_4-like_N"/>
</dbReference>
<evidence type="ECO:0000256" key="1">
    <source>
        <dbReference type="ARBA" id="ARBA00022679"/>
    </source>
</evidence>
<dbReference type="PANTHER" id="PTHR46401">
    <property type="entry name" value="GLYCOSYLTRANSFERASE WBBK-RELATED"/>
    <property type="match status" value="1"/>
</dbReference>
<dbReference type="HOGENOM" id="CLU_009583_44_1_0"/>
<dbReference type="PANTHER" id="PTHR46401:SF2">
    <property type="entry name" value="GLYCOSYLTRANSFERASE WBBK-RELATED"/>
    <property type="match status" value="1"/>
</dbReference>
<evidence type="ECO:0000313" key="5">
    <source>
        <dbReference type="Proteomes" id="UP000006621"/>
    </source>
</evidence>
<dbReference type="STRING" id="717231.Flexsi_0260"/>
<dbReference type="EMBL" id="CP002858">
    <property type="protein sequence ID" value="AEI13951.1"/>
    <property type="molecule type" value="Genomic_DNA"/>
</dbReference>
<keyword evidence="1 4" id="KW-0808">Transferase</keyword>
<name>F8E827_FLESM</name>
<gene>
    <name evidence="4" type="ordered locus">Flexsi_0260</name>
</gene>
<reference evidence="4 5" key="1">
    <citation type="journal article" date="2011" name="Stand. Genomic Sci.">
        <title>Genome sequence of the moderately thermophilic halophile Flexistipes sinusarabici strain (MAS10).</title>
        <authorList>
            <person name="Lapidus A."/>
            <person name="Chertkov O."/>
            <person name="Nolan M."/>
            <person name="Lucas S."/>
            <person name="Hammon N."/>
            <person name="Deshpande S."/>
            <person name="Cheng J.F."/>
            <person name="Tapia R."/>
            <person name="Han C."/>
            <person name="Goodwin L."/>
            <person name="Pitluck S."/>
            <person name="Liolios K."/>
            <person name="Pagani I."/>
            <person name="Ivanova N."/>
            <person name="Huntemann M."/>
            <person name="Mavromatis K."/>
            <person name="Mikhailova N."/>
            <person name="Pati A."/>
            <person name="Chen A."/>
            <person name="Palaniappan K."/>
            <person name="Land M."/>
            <person name="Hauser L."/>
            <person name="Brambilla E.M."/>
            <person name="Rohde M."/>
            <person name="Abt B."/>
            <person name="Spring S."/>
            <person name="Goker M."/>
            <person name="Bristow J."/>
            <person name="Eisen J.A."/>
            <person name="Markowitz V."/>
            <person name="Hugenholtz P."/>
            <person name="Kyrpides N.C."/>
            <person name="Klenk H.P."/>
            <person name="Woyke T."/>
        </authorList>
    </citation>
    <scope>NUCLEOTIDE SEQUENCE [LARGE SCALE GENOMIC DNA]</scope>
    <source>
        <strain evidence="5">DSM 4947 / MAS 10</strain>
    </source>
</reference>
<feature type="domain" description="Glycosyltransferase subfamily 4-like N-terminal" evidence="3">
    <location>
        <begin position="15"/>
        <end position="184"/>
    </location>
</feature>
<dbReference type="KEGG" id="fsi:Flexsi_0260"/>
<dbReference type="CDD" id="cd03801">
    <property type="entry name" value="GT4_PimA-like"/>
    <property type="match status" value="1"/>
</dbReference>
<evidence type="ECO:0000259" key="2">
    <source>
        <dbReference type="Pfam" id="PF00534"/>
    </source>
</evidence>
<dbReference type="GO" id="GO:0009103">
    <property type="term" value="P:lipopolysaccharide biosynthetic process"/>
    <property type="evidence" value="ECO:0007669"/>
    <property type="project" value="TreeGrafter"/>
</dbReference>
<dbReference type="InterPro" id="IPR001296">
    <property type="entry name" value="Glyco_trans_1"/>
</dbReference>
<dbReference type="Proteomes" id="UP000006621">
    <property type="component" value="Chromosome"/>
</dbReference>
<reference evidence="5" key="2">
    <citation type="submission" date="2011-06" db="EMBL/GenBank/DDBJ databases">
        <title>The complete genome of Flexistipes sinusarabici DSM 4947.</title>
        <authorList>
            <person name="Lucas S."/>
            <person name="Han J."/>
            <person name="Lapidus A."/>
            <person name="Bruce D."/>
            <person name="Goodwin L."/>
            <person name="Pitluck S."/>
            <person name="Peters L."/>
            <person name="Kyrpides N."/>
            <person name="Mavromatis K."/>
            <person name="Ivanova N."/>
            <person name="Mikhailova N."/>
            <person name="Chertkov O."/>
            <person name="Detter J.C."/>
            <person name="Tapia R."/>
            <person name="Han C."/>
            <person name="Land M."/>
            <person name="Hauser L."/>
            <person name="Markowitz V."/>
            <person name="Cheng J.-F."/>
            <person name="Hugenholtz P."/>
            <person name="Woyke T."/>
            <person name="Wu D."/>
            <person name="Spring S."/>
            <person name="Schroeder M."/>
            <person name="Brambilla E."/>
            <person name="Klenk H.-P."/>
            <person name="Eisen J.A."/>
        </authorList>
    </citation>
    <scope>NUCLEOTIDE SEQUENCE [LARGE SCALE GENOMIC DNA]</scope>
    <source>
        <strain evidence="5">DSM 4947 / MAS 10</strain>
    </source>
</reference>
<dbReference type="Pfam" id="PF13439">
    <property type="entry name" value="Glyco_transf_4"/>
    <property type="match status" value="1"/>
</dbReference>